<reference evidence="2" key="1">
    <citation type="journal article" date="2015" name="Nature">
        <title>Complex archaea that bridge the gap between prokaryotes and eukaryotes.</title>
        <authorList>
            <person name="Spang A."/>
            <person name="Saw J.H."/>
            <person name="Jorgensen S.L."/>
            <person name="Zaremba-Niedzwiedzka K."/>
            <person name="Martijn J."/>
            <person name="Lind A.E."/>
            <person name="van Eijk R."/>
            <person name="Schleper C."/>
            <person name="Guy L."/>
            <person name="Ettema T.J."/>
        </authorList>
    </citation>
    <scope>NUCLEOTIDE SEQUENCE</scope>
</reference>
<dbReference type="NCBIfam" id="NF038257">
    <property type="entry name" value="exopoly_VpsP"/>
    <property type="match status" value="1"/>
</dbReference>
<feature type="transmembrane region" description="Helical" evidence="1">
    <location>
        <begin position="12"/>
        <end position="30"/>
    </location>
</feature>
<organism evidence="2">
    <name type="scientific">marine sediment metagenome</name>
    <dbReference type="NCBI Taxonomy" id="412755"/>
    <lineage>
        <taxon>unclassified sequences</taxon>
        <taxon>metagenomes</taxon>
        <taxon>ecological metagenomes</taxon>
    </lineage>
</organism>
<keyword evidence="1" id="KW-0812">Transmembrane</keyword>
<name>A0A0F9TRM5_9ZZZZ</name>
<evidence type="ECO:0000256" key="1">
    <source>
        <dbReference type="SAM" id="Phobius"/>
    </source>
</evidence>
<accession>A0A0F9TRM5</accession>
<sequence length="232" mass="27244">MKTNIVFSVLKMSIGLLCLYLIVIAFRWGVANVYYFQANSFIDEWNYERNSLTQTSYKKANSLIKKALYYHPDHNHYVHTYGRIMHWGVIAGVETVSNYQDVKSIYLEATISRPNWSETWTDLAALNAYLYGLTDETREYIAKARATGHFTEHVMYTVSQIYLDNWDYLSNEDTRNYLQIINDSYLKEYRLRQQLELAKDYNKDKMICGLISSSSQANDKSIQRVSEQYCSE</sequence>
<evidence type="ECO:0000313" key="2">
    <source>
        <dbReference type="EMBL" id="KKN83705.1"/>
    </source>
</evidence>
<keyword evidence="1" id="KW-1133">Transmembrane helix</keyword>
<protein>
    <submittedName>
        <fullName evidence="2">Uncharacterized protein</fullName>
    </submittedName>
</protein>
<comment type="caution">
    <text evidence="2">The sequence shown here is derived from an EMBL/GenBank/DDBJ whole genome shotgun (WGS) entry which is preliminary data.</text>
</comment>
<keyword evidence="1" id="KW-0472">Membrane</keyword>
<gene>
    <name evidence="2" type="ORF">LCGC14_0296410</name>
</gene>
<dbReference type="EMBL" id="LAZR01000181">
    <property type="protein sequence ID" value="KKN83705.1"/>
    <property type="molecule type" value="Genomic_DNA"/>
</dbReference>
<proteinExistence type="predicted"/>
<dbReference type="AlphaFoldDB" id="A0A0F9TRM5"/>